<dbReference type="Proteomes" id="UP000182692">
    <property type="component" value="Unassembled WGS sequence"/>
</dbReference>
<sequence>MSFRLATVNDFIDVTPSRFRCSSYKNSAYPLGCSMSELDSALGEGDFAFFNETINVGFIRIKAMFHGIAYLDFHLLSGMADKEVQSVLSWLSEHYDIGKYYLQLLPHEQLELDCLTRLGFTEEARLRDQLFVEGTYCDLIMMGSEDKRV</sequence>
<dbReference type="Gene3D" id="3.40.630.30">
    <property type="match status" value="1"/>
</dbReference>
<name>A0A1I5VNT2_9GAMM</name>
<evidence type="ECO:0000313" key="2">
    <source>
        <dbReference type="Proteomes" id="UP000182692"/>
    </source>
</evidence>
<dbReference type="AlphaFoldDB" id="A0A1I5VNT2"/>
<dbReference type="SUPFAM" id="SSF55729">
    <property type="entry name" value="Acyl-CoA N-acyltransferases (Nat)"/>
    <property type="match status" value="1"/>
</dbReference>
<dbReference type="STRING" id="1121869.SAMN03084138_04010"/>
<evidence type="ECO:0008006" key="3">
    <source>
        <dbReference type="Google" id="ProtNLM"/>
    </source>
</evidence>
<organism evidence="1 2">
    <name type="scientific">Enterovibrio norvegicus DSM 15893</name>
    <dbReference type="NCBI Taxonomy" id="1121869"/>
    <lineage>
        <taxon>Bacteria</taxon>
        <taxon>Pseudomonadati</taxon>
        <taxon>Pseudomonadota</taxon>
        <taxon>Gammaproteobacteria</taxon>
        <taxon>Vibrionales</taxon>
        <taxon>Vibrionaceae</taxon>
        <taxon>Enterovibrio</taxon>
    </lineage>
</organism>
<proteinExistence type="predicted"/>
<dbReference type="EMBL" id="FOWR01000040">
    <property type="protein sequence ID" value="SFQ09091.1"/>
    <property type="molecule type" value="Genomic_DNA"/>
</dbReference>
<accession>A0A1I5VNT2</accession>
<gene>
    <name evidence="1" type="ORF">SAMN03084138_04010</name>
</gene>
<reference evidence="1 2" key="1">
    <citation type="submission" date="2016-10" db="EMBL/GenBank/DDBJ databases">
        <authorList>
            <person name="de Groot N.N."/>
        </authorList>
    </citation>
    <scope>NUCLEOTIDE SEQUENCE [LARGE SCALE GENOMIC DNA]</scope>
    <source>
        <strain evidence="1 2">DSM 15893</strain>
    </source>
</reference>
<dbReference type="InterPro" id="IPR016181">
    <property type="entry name" value="Acyl_CoA_acyltransferase"/>
</dbReference>
<evidence type="ECO:0000313" key="1">
    <source>
        <dbReference type="EMBL" id="SFQ09091.1"/>
    </source>
</evidence>
<protein>
    <recommendedName>
        <fullName evidence="3">N-acetyltransferase domain-containing protein</fullName>
    </recommendedName>
</protein>